<protein>
    <submittedName>
        <fullName evidence="1">Uncharacterized protein</fullName>
    </submittedName>
</protein>
<gene>
    <name evidence="1" type="ORF">ACI8B_210146</name>
</gene>
<evidence type="ECO:0000313" key="2">
    <source>
        <dbReference type="Proteomes" id="UP000430404"/>
    </source>
</evidence>
<proteinExistence type="predicted"/>
<dbReference type="Proteomes" id="UP000430404">
    <property type="component" value="Unassembled WGS sequence"/>
</dbReference>
<accession>A0A653K485</accession>
<evidence type="ECO:0000313" key="1">
    <source>
        <dbReference type="EMBL" id="VXA55355.1"/>
    </source>
</evidence>
<sequence>MLTAAYAFSPAKEQEVAPLVEQIEVTSPFKLESINVKSSKAAVETLNEQYVVEFEYVANLSTHSNSVGYSWNEVEVKEIKEPRIYDENGEVANYYLSTKSVQEIVQVIEQELRKPA</sequence>
<organism evidence="1 2">
    <name type="scientific">Acinetobacter proteolyticus</name>
    <dbReference type="NCBI Taxonomy" id="1776741"/>
    <lineage>
        <taxon>Bacteria</taxon>
        <taxon>Pseudomonadati</taxon>
        <taxon>Pseudomonadota</taxon>
        <taxon>Gammaproteobacteria</taxon>
        <taxon>Moraxellales</taxon>
        <taxon>Moraxellaceae</taxon>
        <taxon>Acinetobacter</taxon>
    </lineage>
</organism>
<dbReference type="AlphaFoldDB" id="A0A653K485"/>
<name>A0A653K485_9GAMM</name>
<dbReference type="EMBL" id="CABWKZ010000014">
    <property type="protein sequence ID" value="VXA55355.1"/>
    <property type="molecule type" value="Genomic_DNA"/>
</dbReference>
<reference evidence="1 2" key="1">
    <citation type="submission" date="2019-10" db="EMBL/GenBank/DDBJ databases">
        <authorList>
            <person name="Karimi E."/>
        </authorList>
    </citation>
    <scope>NUCLEOTIDE SEQUENCE [LARGE SCALE GENOMIC DNA]</scope>
    <source>
        <strain evidence="1">Acinetobacter sp. 8BE</strain>
    </source>
</reference>